<organism evidence="1 2">
    <name type="scientific">Listeria booriae</name>
    <dbReference type="NCBI Taxonomy" id="1552123"/>
    <lineage>
        <taxon>Bacteria</taxon>
        <taxon>Bacillati</taxon>
        <taxon>Bacillota</taxon>
        <taxon>Bacilli</taxon>
        <taxon>Bacillales</taxon>
        <taxon>Listeriaceae</taxon>
        <taxon>Listeria</taxon>
    </lineage>
</organism>
<comment type="caution">
    <text evidence="1">The sequence shown here is derived from an EMBL/GenBank/DDBJ whole genome shotgun (WGS) entry which is preliminary data.</text>
</comment>
<evidence type="ECO:0000313" key="2">
    <source>
        <dbReference type="Proteomes" id="UP000553016"/>
    </source>
</evidence>
<evidence type="ECO:0008006" key="3">
    <source>
        <dbReference type="Google" id="ProtNLM"/>
    </source>
</evidence>
<accession>A0A842ERI9</accession>
<gene>
    <name evidence="1" type="ORF">HCB35_08950</name>
</gene>
<dbReference type="AlphaFoldDB" id="A0A842ERI9"/>
<name>A0A842ERI9_9LIST</name>
<evidence type="ECO:0000313" key="1">
    <source>
        <dbReference type="EMBL" id="MBC2240607.1"/>
    </source>
</evidence>
<dbReference type="RefSeq" id="WP_185540919.1">
    <property type="nucleotide sequence ID" value="NZ_JAARWB010000005.1"/>
</dbReference>
<proteinExistence type="predicted"/>
<protein>
    <recommendedName>
        <fullName evidence="3">DUF3997 domain-containing protein</fullName>
    </recommendedName>
</protein>
<dbReference type="Proteomes" id="UP000553016">
    <property type="component" value="Unassembled WGS sequence"/>
</dbReference>
<dbReference type="PROSITE" id="PS51257">
    <property type="entry name" value="PROKAR_LIPOPROTEIN"/>
    <property type="match status" value="1"/>
</dbReference>
<sequence length="142" mass="16234">MKKIIGLLGICLIPWLAGCGLENSDYEIKVNDNLYLSQINPQQVLLVRSDDSIIIDTNNDADVSRSIAALDWNKEYFIAKSDVIDIDKESTKPLYWIYNIKEDKLDGSLSKASFDKLLAEKGITLTLEKYNKRIKDENKIYE</sequence>
<reference evidence="1 2" key="1">
    <citation type="submission" date="2020-03" db="EMBL/GenBank/DDBJ databases">
        <title>Soil Listeria distribution.</title>
        <authorList>
            <person name="Liao J."/>
            <person name="Wiedmann M."/>
        </authorList>
    </citation>
    <scope>NUCLEOTIDE SEQUENCE [LARGE SCALE GENOMIC DNA]</scope>
    <source>
        <strain evidence="1 2">FSL L7-0149</strain>
    </source>
</reference>
<dbReference type="EMBL" id="JAARZA010000003">
    <property type="protein sequence ID" value="MBC2240607.1"/>
    <property type="molecule type" value="Genomic_DNA"/>
</dbReference>